<dbReference type="RefSeq" id="WP_184641023.1">
    <property type="nucleotide sequence ID" value="NZ_JACIFZ010000006.1"/>
</dbReference>
<proteinExistence type="predicted"/>
<sequence>MATTTIPSETADSFSAFTKLVERLQKKTGQYIFRGQDRSGSLLPGVARGTPDRNRVLVEREAIDQLGRLGASLLAPGAHSLVDLLVIAQHHGLKTRLLDWTANPLVALYFACCSQSSGAVYVYVLHADPLLDDTVYDKDPFGRKKTVVFQPRLNNPRVTAQDGWFTLHAFANKERFVKLETNRDVKPHLSEIKVVAEAREPILNMLQATGFNPRSMFPDLVGLCTHLNLKYNLTAWPAFVEK</sequence>
<accession>A0A840FWY8</accession>
<name>A0A840FWY8_9BURK</name>
<dbReference type="Pfam" id="PF08867">
    <property type="entry name" value="FRG"/>
    <property type="match status" value="1"/>
</dbReference>
<gene>
    <name evidence="2" type="ORF">GGD71_004730</name>
</gene>
<evidence type="ECO:0000313" key="2">
    <source>
        <dbReference type="EMBL" id="MBB4223939.1"/>
    </source>
</evidence>
<dbReference type="AlphaFoldDB" id="A0A840FWY8"/>
<feature type="domain" description="FRG" evidence="1">
    <location>
        <begin position="27"/>
        <end position="121"/>
    </location>
</feature>
<dbReference type="Proteomes" id="UP000524450">
    <property type="component" value="Unassembled WGS sequence"/>
</dbReference>
<protein>
    <recommendedName>
        <fullName evidence="1">FRG domain-containing protein</fullName>
    </recommendedName>
</protein>
<dbReference type="InterPro" id="IPR014966">
    <property type="entry name" value="FRG-dom"/>
</dbReference>
<reference evidence="2 3" key="1">
    <citation type="submission" date="2020-08" db="EMBL/GenBank/DDBJ databases">
        <title>Genomic Encyclopedia of Type Strains, Phase IV (KMG-V): Genome sequencing to study the core and pangenomes of soil and plant-associated prokaryotes.</title>
        <authorList>
            <person name="Whitman W."/>
        </authorList>
    </citation>
    <scope>NUCLEOTIDE SEQUENCE [LARGE SCALE GENOMIC DNA]</scope>
    <source>
        <strain evidence="2 3">34/80</strain>
    </source>
</reference>
<evidence type="ECO:0000259" key="1">
    <source>
        <dbReference type="SMART" id="SM00901"/>
    </source>
</evidence>
<dbReference type="EMBL" id="JACIFZ010000006">
    <property type="protein sequence ID" value="MBB4223939.1"/>
    <property type="molecule type" value="Genomic_DNA"/>
</dbReference>
<dbReference type="SMART" id="SM00901">
    <property type="entry name" value="FRG"/>
    <property type="match status" value="1"/>
</dbReference>
<comment type="caution">
    <text evidence="2">The sequence shown here is derived from an EMBL/GenBank/DDBJ whole genome shotgun (WGS) entry which is preliminary data.</text>
</comment>
<evidence type="ECO:0000313" key="3">
    <source>
        <dbReference type="Proteomes" id="UP000524450"/>
    </source>
</evidence>
<organism evidence="2 3">
    <name type="scientific">Variovorax guangxiensis</name>
    <dbReference type="NCBI Taxonomy" id="1775474"/>
    <lineage>
        <taxon>Bacteria</taxon>
        <taxon>Pseudomonadati</taxon>
        <taxon>Pseudomonadota</taxon>
        <taxon>Betaproteobacteria</taxon>
        <taxon>Burkholderiales</taxon>
        <taxon>Comamonadaceae</taxon>
        <taxon>Variovorax</taxon>
    </lineage>
</organism>